<dbReference type="PANTHER" id="PTHR30238">
    <property type="entry name" value="MEMBRANE BOUND PREDICTED REDOX MODULATOR"/>
    <property type="match status" value="1"/>
</dbReference>
<evidence type="ECO:0000313" key="8">
    <source>
        <dbReference type="Proteomes" id="UP000683139"/>
    </source>
</evidence>
<evidence type="ECO:0000256" key="3">
    <source>
        <dbReference type="ARBA" id="ARBA00022692"/>
    </source>
</evidence>
<gene>
    <name evidence="7" type="primary">yjbE</name>
    <name evidence="7" type="ORF">J40TS1_23910</name>
</gene>
<organism evidence="7 8">
    <name type="scientific">Paenibacillus montaniterrae</name>
    <dbReference type="NCBI Taxonomy" id="429341"/>
    <lineage>
        <taxon>Bacteria</taxon>
        <taxon>Bacillati</taxon>
        <taxon>Bacillota</taxon>
        <taxon>Bacilli</taxon>
        <taxon>Bacillales</taxon>
        <taxon>Paenibacillaceae</taxon>
        <taxon>Paenibacillus</taxon>
    </lineage>
</organism>
<feature type="transmembrane region" description="Helical" evidence="6">
    <location>
        <begin position="6"/>
        <end position="28"/>
    </location>
</feature>
<sequence>MDSLIIFVQIMLINLLLSGDNAIIIAMVSNQLPAKHRNAVIWWGTLAAVLLRCMLVAIALPLLNIPFLQAAGGLVLLYIAMKLLVDLQGTDHATPAVKSVSLMSAIGTIITADLVMSLDNVLAIAAVAKGDLILIMLGIVLSIPMIIWGSKLLDKLLKRFAFLSYVGAACLAFAAGEMIIKDQGLQSMILYKMGEDLTIIPLMCIPLVIIAAIMKQRLQHR</sequence>
<dbReference type="RefSeq" id="WP_213515320.1">
    <property type="nucleotide sequence ID" value="NZ_BOSE01000004.1"/>
</dbReference>
<evidence type="ECO:0000256" key="2">
    <source>
        <dbReference type="ARBA" id="ARBA00007511"/>
    </source>
</evidence>
<comment type="similarity">
    <text evidence="2">Belongs to the TerC family.</text>
</comment>
<keyword evidence="3 6" id="KW-0812">Transmembrane</keyword>
<proteinExistence type="inferred from homology"/>
<dbReference type="AlphaFoldDB" id="A0A920CZ78"/>
<evidence type="ECO:0000256" key="4">
    <source>
        <dbReference type="ARBA" id="ARBA00022989"/>
    </source>
</evidence>
<feature type="transmembrane region" description="Helical" evidence="6">
    <location>
        <begin position="97"/>
        <end position="116"/>
    </location>
</feature>
<comment type="caution">
    <text evidence="7">The sequence shown here is derived from an EMBL/GenBank/DDBJ whole genome shotgun (WGS) entry which is preliminary data.</text>
</comment>
<dbReference type="NCBIfam" id="TIGR03717">
    <property type="entry name" value="R_switched_YjbE"/>
    <property type="match status" value="1"/>
</dbReference>
<dbReference type="EMBL" id="BOSE01000004">
    <property type="protein sequence ID" value="GIP16749.1"/>
    <property type="molecule type" value="Genomic_DNA"/>
</dbReference>
<dbReference type="Proteomes" id="UP000683139">
    <property type="component" value="Unassembled WGS sequence"/>
</dbReference>
<dbReference type="GO" id="GO:0016020">
    <property type="term" value="C:membrane"/>
    <property type="evidence" value="ECO:0007669"/>
    <property type="project" value="UniProtKB-SubCell"/>
</dbReference>
<accession>A0A920CZ78</accession>
<dbReference type="InterPro" id="IPR005496">
    <property type="entry name" value="Integral_membrane_TerC"/>
</dbReference>
<feature type="transmembrane region" description="Helical" evidence="6">
    <location>
        <begin position="199"/>
        <end position="218"/>
    </location>
</feature>
<evidence type="ECO:0000256" key="6">
    <source>
        <dbReference type="SAM" id="Phobius"/>
    </source>
</evidence>
<feature type="transmembrane region" description="Helical" evidence="6">
    <location>
        <begin position="66"/>
        <end position="85"/>
    </location>
</feature>
<protein>
    <submittedName>
        <fullName evidence="7">Membrane protein YjbE</fullName>
    </submittedName>
</protein>
<name>A0A920CZ78_9BACL</name>
<dbReference type="Pfam" id="PF03741">
    <property type="entry name" value="TerC"/>
    <property type="match status" value="1"/>
</dbReference>
<reference evidence="7" key="1">
    <citation type="submission" date="2021-03" db="EMBL/GenBank/DDBJ databases">
        <title>Antimicrobial resistance genes in bacteria isolated from Japanese honey, and their potential for conferring macrolide and lincosamide resistance in the American foulbrood pathogen Paenibacillus larvae.</title>
        <authorList>
            <person name="Okamoto M."/>
            <person name="Kumagai M."/>
            <person name="Kanamori H."/>
            <person name="Takamatsu D."/>
        </authorList>
    </citation>
    <scope>NUCLEOTIDE SEQUENCE</scope>
    <source>
        <strain evidence="7">J40TS1</strain>
    </source>
</reference>
<keyword evidence="8" id="KW-1185">Reference proteome</keyword>
<evidence type="ECO:0000256" key="1">
    <source>
        <dbReference type="ARBA" id="ARBA00004141"/>
    </source>
</evidence>
<feature type="transmembrane region" description="Helical" evidence="6">
    <location>
        <begin position="160"/>
        <end position="179"/>
    </location>
</feature>
<feature type="transmembrane region" description="Helical" evidence="6">
    <location>
        <begin position="40"/>
        <end position="60"/>
    </location>
</feature>
<dbReference type="PANTHER" id="PTHR30238:SF4">
    <property type="entry name" value="SLL1022 PROTEIN"/>
    <property type="match status" value="1"/>
</dbReference>
<keyword evidence="4 6" id="KW-1133">Transmembrane helix</keyword>
<comment type="subcellular location">
    <subcellularLocation>
        <location evidence="1">Membrane</location>
        <topology evidence="1">Multi-pass membrane protein</topology>
    </subcellularLocation>
</comment>
<evidence type="ECO:0000256" key="5">
    <source>
        <dbReference type="ARBA" id="ARBA00023136"/>
    </source>
</evidence>
<feature type="transmembrane region" description="Helical" evidence="6">
    <location>
        <begin position="122"/>
        <end position="148"/>
    </location>
</feature>
<keyword evidence="5 6" id="KW-0472">Membrane</keyword>
<dbReference type="InterPro" id="IPR022301">
    <property type="entry name" value="Integral_membrane_YjbE"/>
</dbReference>
<evidence type="ECO:0000313" key="7">
    <source>
        <dbReference type="EMBL" id="GIP16749.1"/>
    </source>
</evidence>